<keyword evidence="3" id="KW-1185">Reference proteome</keyword>
<reference evidence="2 3" key="1">
    <citation type="submission" date="2016-03" db="EMBL/GenBank/DDBJ databases">
        <title>Comparative genomics of Pseudogymnoascus destructans, the fungus causing white-nose syndrome of bats.</title>
        <authorList>
            <person name="Palmer J.M."/>
            <person name="Drees K.P."/>
            <person name="Foster J.T."/>
            <person name="Lindner D.L."/>
        </authorList>
    </citation>
    <scope>NUCLEOTIDE SEQUENCE [LARGE SCALE GENOMIC DNA]</scope>
    <source>
        <strain evidence="2 3">UAMH 10579</strain>
    </source>
</reference>
<reference evidence="3" key="2">
    <citation type="journal article" date="2018" name="Nat. Commun.">
        <title>Extreme sensitivity to ultraviolet light in the fungal pathogen causing white-nose syndrome of bats.</title>
        <authorList>
            <person name="Palmer J.M."/>
            <person name="Drees K.P."/>
            <person name="Foster J.T."/>
            <person name="Lindner D.L."/>
        </authorList>
    </citation>
    <scope>NUCLEOTIDE SEQUENCE [LARGE SCALE GENOMIC DNA]</scope>
    <source>
        <strain evidence="3">UAMH 10579</strain>
    </source>
</reference>
<name>A0A1B8GG03_9PEZI</name>
<dbReference type="Proteomes" id="UP000091956">
    <property type="component" value="Unassembled WGS sequence"/>
</dbReference>
<evidence type="ECO:0000313" key="2">
    <source>
        <dbReference type="EMBL" id="OBT94756.1"/>
    </source>
</evidence>
<proteinExistence type="predicted"/>
<feature type="compositionally biased region" description="Polar residues" evidence="1">
    <location>
        <begin position="1"/>
        <end position="10"/>
    </location>
</feature>
<accession>A0A1B8GG03</accession>
<gene>
    <name evidence="2" type="ORF">VE01_06230</name>
</gene>
<organism evidence="2 3">
    <name type="scientific">Pseudogymnoascus verrucosus</name>
    <dbReference type="NCBI Taxonomy" id="342668"/>
    <lineage>
        <taxon>Eukaryota</taxon>
        <taxon>Fungi</taxon>
        <taxon>Dikarya</taxon>
        <taxon>Ascomycota</taxon>
        <taxon>Pezizomycotina</taxon>
        <taxon>Leotiomycetes</taxon>
        <taxon>Thelebolales</taxon>
        <taxon>Thelebolaceae</taxon>
        <taxon>Pseudogymnoascus</taxon>
    </lineage>
</organism>
<evidence type="ECO:0000313" key="3">
    <source>
        <dbReference type="Proteomes" id="UP000091956"/>
    </source>
</evidence>
<feature type="region of interest" description="Disordered" evidence="1">
    <location>
        <begin position="1"/>
        <end position="28"/>
    </location>
</feature>
<dbReference type="RefSeq" id="XP_018128489.1">
    <property type="nucleotide sequence ID" value="XM_018275683.1"/>
</dbReference>
<protein>
    <submittedName>
        <fullName evidence="2">Uncharacterized protein</fullName>
    </submittedName>
</protein>
<dbReference type="GeneID" id="28839616"/>
<sequence>MSRNHTSNKTPSRHATLPSLDPQPTNRNLPALRLSFGELLHRRSQVPESLLADEKWADSSERMPKPVSHRGLRARNSGPVIAVSPVNVPAACWRWSRWAHSFPGTRWDVTLKRPSGPWERGTDVSTMGVGSGAGAFALILRREWLGVTTSRTSLS</sequence>
<dbReference type="AlphaFoldDB" id="A0A1B8GG03"/>
<evidence type="ECO:0000256" key="1">
    <source>
        <dbReference type="SAM" id="MobiDB-lite"/>
    </source>
</evidence>
<dbReference type="EMBL" id="KV460241">
    <property type="protein sequence ID" value="OBT94756.1"/>
    <property type="molecule type" value="Genomic_DNA"/>
</dbReference>